<dbReference type="EC" id="2.7.13.3" evidence="2"/>
<keyword evidence="3" id="KW-0597">Phosphoprotein</keyword>
<reference evidence="8" key="1">
    <citation type="submission" date="2021-08" db="EMBL/GenBank/DDBJ databases">
        <title>Hoeflea bacterium WL0058 sp. nov., isolated from the sediment.</title>
        <authorList>
            <person name="Wang L."/>
            <person name="Zhang D."/>
        </authorList>
    </citation>
    <scope>NUCLEOTIDE SEQUENCE</scope>
    <source>
        <strain evidence="8">WL0058</strain>
    </source>
</reference>
<keyword evidence="6" id="KW-0812">Transmembrane</keyword>
<dbReference type="InterPro" id="IPR003594">
    <property type="entry name" value="HATPase_dom"/>
</dbReference>
<keyword evidence="6" id="KW-0472">Membrane</keyword>
<feature type="transmembrane region" description="Helical" evidence="6">
    <location>
        <begin position="22"/>
        <end position="43"/>
    </location>
</feature>
<name>A0AAE3D1S3_9HYPH</name>
<sequence length="799" mass="88085">MRGLETVETDGGMGPFSSSFDLIYLSLVIGAVSAAMISAIWMIRERARTAQKADELRISLAQAQTDLSRYEALIAENDRCYVIWDGDLPPHVLGSLASHVSALRSDSDLLAFGKWLDPKSAAEMDDAVDKLRSRAKVFECSVETRDGEMLEIQGRTLGGRAFIRFCVLADLQAELAATESERSRLAARSESLQALMDKLETPIWLRDSDDRMVWVNQAYAAAVEASDCREAIEKEIELLGTQARHKIASHTTHERPFVGKVSTVVHGNRTFFDITEARTSSGTAGYAADITETEAVREELRRTIDSHAETLNLLTTPVAMFDGDQCLQFYNQAFQDLWGLETPFLKNRPTNSELLEKLRTAGRLPEQPSWRDWKEETLSVYRSVDPEPRLWHLADGQTLNVFANIHPGGGVTWVFENLTEKYDLESRYNTLVKVQGETIDHLAEGVAVFGADGRLRLSNPAFRALWTIPEKSAAAGVHVREIAGLCKPSHDGPDGWPFFTSVITGYDEERRTHQGRLTLNSGLIVDYAVVPLPDAQIMLAFLNVTDNAMVEKALTEKNDALRKADALKNDFVQHVSYELRSPLTNIIGFTDLLKTPQVGDLNERQAEYVEHISTSSSLLLTIVNDILDLATVDAGIMELNMTSVDVIQVAEEVGELFATRLKEDDISLRVNAPDSIGRIVADEQRLKQILLKLLGNAANHAPAGSAIDLSCTREGEDIVFAVSDTGAGIPDDVLQTIFKRFESHAPNGRRSGAGLGLSIVDSFVRLHNGRVDVRTSQGKGTTVICRLPANAEIQADAAE</sequence>
<dbReference type="InterPro" id="IPR035965">
    <property type="entry name" value="PAS-like_dom_sf"/>
</dbReference>
<dbReference type="InterPro" id="IPR003661">
    <property type="entry name" value="HisK_dim/P_dom"/>
</dbReference>
<comment type="caution">
    <text evidence="8">The sequence shown here is derived from an EMBL/GenBank/DDBJ whole genome shotgun (WGS) entry which is preliminary data.</text>
</comment>
<organism evidence="8 9">
    <name type="scientific">Flavimaribacter sediminis</name>
    <dbReference type="NCBI Taxonomy" id="2865987"/>
    <lineage>
        <taxon>Bacteria</taxon>
        <taxon>Pseudomonadati</taxon>
        <taxon>Pseudomonadota</taxon>
        <taxon>Alphaproteobacteria</taxon>
        <taxon>Hyphomicrobiales</taxon>
        <taxon>Rhizobiaceae</taxon>
        <taxon>Flavimaribacter</taxon>
    </lineage>
</organism>
<dbReference type="InterPro" id="IPR036097">
    <property type="entry name" value="HisK_dim/P_sf"/>
</dbReference>
<dbReference type="SMART" id="SM00388">
    <property type="entry name" value="HisKA"/>
    <property type="match status" value="1"/>
</dbReference>
<keyword evidence="9" id="KW-1185">Reference proteome</keyword>
<evidence type="ECO:0000256" key="6">
    <source>
        <dbReference type="SAM" id="Phobius"/>
    </source>
</evidence>
<evidence type="ECO:0000256" key="4">
    <source>
        <dbReference type="ARBA" id="ARBA00022679"/>
    </source>
</evidence>
<keyword evidence="6" id="KW-1133">Transmembrane helix</keyword>
<dbReference type="InterPro" id="IPR005467">
    <property type="entry name" value="His_kinase_dom"/>
</dbReference>
<dbReference type="Gene3D" id="3.30.565.10">
    <property type="entry name" value="Histidine kinase-like ATPase, C-terminal domain"/>
    <property type="match status" value="1"/>
</dbReference>
<dbReference type="Pfam" id="PF12860">
    <property type="entry name" value="PAS_7"/>
    <property type="match status" value="2"/>
</dbReference>
<dbReference type="Pfam" id="PF00512">
    <property type="entry name" value="HisKA"/>
    <property type="match status" value="1"/>
</dbReference>
<dbReference type="PROSITE" id="PS50109">
    <property type="entry name" value="HIS_KIN"/>
    <property type="match status" value="1"/>
</dbReference>
<dbReference type="CDD" id="cd00082">
    <property type="entry name" value="HisKA"/>
    <property type="match status" value="1"/>
</dbReference>
<protein>
    <recommendedName>
        <fullName evidence="2">histidine kinase</fullName>
        <ecNumber evidence="2">2.7.13.3</ecNumber>
    </recommendedName>
</protein>
<dbReference type="SMART" id="SM00387">
    <property type="entry name" value="HATPase_c"/>
    <property type="match status" value="1"/>
</dbReference>
<dbReference type="PANTHER" id="PTHR43047">
    <property type="entry name" value="TWO-COMPONENT HISTIDINE PROTEIN KINASE"/>
    <property type="match status" value="1"/>
</dbReference>
<evidence type="ECO:0000256" key="3">
    <source>
        <dbReference type="ARBA" id="ARBA00022553"/>
    </source>
</evidence>
<dbReference type="PRINTS" id="PR00344">
    <property type="entry name" value="BCTRLSENSOR"/>
</dbReference>
<evidence type="ECO:0000259" key="7">
    <source>
        <dbReference type="PROSITE" id="PS50109"/>
    </source>
</evidence>
<dbReference type="GO" id="GO:0000155">
    <property type="term" value="F:phosphorelay sensor kinase activity"/>
    <property type="evidence" value="ECO:0007669"/>
    <property type="project" value="InterPro"/>
</dbReference>
<dbReference type="GO" id="GO:0005886">
    <property type="term" value="C:plasma membrane"/>
    <property type="evidence" value="ECO:0007669"/>
    <property type="project" value="TreeGrafter"/>
</dbReference>
<accession>A0AAE3D1S3</accession>
<evidence type="ECO:0000256" key="1">
    <source>
        <dbReference type="ARBA" id="ARBA00000085"/>
    </source>
</evidence>
<dbReference type="Pfam" id="PF02518">
    <property type="entry name" value="HATPase_c"/>
    <property type="match status" value="1"/>
</dbReference>
<keyword evidence="5" id="KW-0418">Kinase</keyword>
<comment type="catalytic activity">
    <reaction evidence="1">
        <text>ATP + protein L-histidine = ADP + protein N-phospho-L-histidine.</text>
        <dbReference type="EC" id="2.7.13.3"/>
    </reaction>
</comment>
<dbReference type="CDD" id="cd00075">
    <property type="entry name" value="HATPase"/>
    <property type="match status" value="1"/>
</dbReference>
<dbReference type="Gene3D" id="3.30.450.20">
    <property type="entry name" value="PAS domain"/>
    <property type="match status" value="2"/>
</dbReference>
<dbReference type="SUPFAM" id="SSF47384">
    <property type="entry name" value="Homodimeric domain of signal transducing histidine kinase"/>
    <property type="match status" value="1"/>
</dbReference>
<dbReference type="Proteomes" id="UP001196509">
    <property type="component" value="Unassembled WGS sequence"/>
</dbReference>
<evidence type="ECO:0000256" key="5">
    <source>
        <dbReference type="ARBA" id="ARBA00022777"/>
    </source>
</evidence>
<feature type="domain" description="Histidine kinase" evidence="7">
    <location>
        <begin position="574"/>
        <end position="791"/>
    </location>
</feature>
<dbReference type="SUPFAM" id="SSF55785">
    <property type="entry name" value="PYP-like sensor domain (PAS domain)"/>
    <property type="match status" value="1"/>
</dbReference>
<dbReference type="InterPro" id="IPR004358">
    <property type="entry name" value="Sig_transdc_His_kin-like_C"/>
</dbReference>
<dbReference type="AlphaFoldDB" id="A0AAE3D1S3"/>
<dbReference type="InterPro" id="IPR036890">
    <property type="entry name" value="HATPase_C_sf"/>
</dbReference>
<gene>
    <name evidence="8" type="ORF">K1W69_13610</name>
</gene>
<dbReference type="RefSeq" id="WP_220228871.1">
    <property type="nucleotide sequence ID" value="NZ_JAICBX010000002.1"/>
</dbReference>
<evidence type="ECO:0000313" key="8">
    <source>
        <dbReference type="EMBL" id="MBW8638227.1"/>
    </source>
</evidence>
<dbReference type="SUPFAM" id="SSF55874">
    <property type="entry name" value="ATPase domain of HSP90 chaperone/DNA topoisomerase II/histidine kinase"/>
    <property type="match status" value="1"/>
</dbReference>
<dbReference type="GO" id="GO:0009927">
    <property type="term" value="F:histidine phosphotransfer kinase activity"/>
    <property type="evidence" value="ECO:0007669"/>
    <property type="project" value="TreeGrafter"/>
</dbReference>
<proteinExistence type="predicted"/>
<dbReference type="Gene3D" id="1.10.287.130">
    <property type="match status" value="1"/>
</dbReference>
<dbReference type="PANTHER" id="PTHR43047:SF72">
    <property type="entry name" value="OSMOSENSING HISTIDINE PROTEIN KINASE SLN1"/>
    <property type="match status" value="1"/>
</dbReference>
<dbReference type="EMBL" id="JAICBX010000002">
    <property type="protein sequence ID" value="MBW8638227.1"/>
    <property type="molecule type" value="Genomic_DNA"/>
</dbReference>
<keyword evidence="4" id="KW-0808">Transferase</keyword>
<evidence type="ECO:0000256" key="2">
    <source>
        <dbReference type="ARBA" id="ARBA00012438"/>
    </source>
</evidence>
<evidence type="ECO:0000313" key="9">
    <source>
        <dbReference type="Proteomes" id="UP001196509"/>
    </source>
</evidence>